<dbReference type="Pfam" id="PF03466">
    <property type="entry name" value="LysR_substrate"/>
    <property type="match status" value="1"/>
</dbReference>
<keyword evidence="4" id="KW-0804">Transcription</keyword>
<gene>
    <name evidence="6" type="ORF">BCL74_0338</name>
</gene>
<accession>A0A420WNL5</accession>
<dbReference type="PANTHER" id="PTHR30118:SF6">
    <property type="entry name" value="HTH-TYPE TRANSCRIPTIONAL REGULATOR LEUO"/>
    <property type="match status" value="1"/>
</dbReference>
<dbReference type="CDD" id="cd08417">
    <property type="entry name" value="PBP2_Nitroaromatics_like"/>
    <property type="match status" value="1"/>
</dbReference>
<comment type="caution">
    <text evidence="6">The sequence shown here is derived from an EMBL/GenBank/DDBJ whole genome shotgun (WGS) entry which is preliminary data.</text>
</comment>
<dbReference type="Pfam" id="PF00126">
    <property type="entry name" value="HTH_1"/>
    <property type="match status" value="1"/>
</dbReference>
<sequence>MVNLRNLDLNLLVTLDALLQEQHVTRAAKRLGLTQPAVSNALERLRYLFKDPLLERAGPAMKPTPRAEALREPLRQALADLSNIVAGPSAPDISQIEQTVRIVMTDLAAELLTPRLYARAAREAPGLGIAVLPWLGPDRTDQSILRGEADIAITIVLSSSQPDMRRELLSYESYAVAMRPDHPAAEAFDLARWLAYPHLILSARGDPHGVVDDILAGMGLRRQVRVTVNSFMTIPRLLATSDLLAMLPARFLSTVPREYRLIGRPPPIDMPGLDLFLQWHPRRDSDIATQTVRGWLKEAMAEK</sequence>
<dbReference type="InterPro" id="IPR036388">
    <property type="entry name" value="WH-like_DNA-bd_sf"/>
</dbReference>
<protein>
    <submittedName>
        <fullName evidence="6">DNA-binding transcriptional LysR family regulator</fullName>
    </submittedName>
</protein>
<dbReference type="Gene3D" id="1.10.10.10">
    <property type="entry name" value="Winged helix-like DNA-binding domain superfamily/Winged helix DNA-binding domain"/>
    <property type="match status" value="1"/>
</dbReference>
<dbReference type="InterPro" id="IPR037402">
    <property type="entry name" value="YidZ_PBP2"/>
</dbReference>
<name>A0A420WNL5_9PROT</name>
<evidence type="ECO:0000313" key="7">
    <source>
        <dbReference type="Proteomes" id="UP000277424"/>
    </source>
</evidence>
<feature type="domain" description="HTH lysR-type" evidence="5">
    <location>
        <begin position="7"/>
        <end position="64"/>
    </location>
</feature>
<dbReference type="InterPro" id="IPR000847">
    <property type="entry name" value="LysR_HTH_N"/>
</dbReference>
<dbReference type="PANTHER" id="PTHR30118">
    <property type="entry name" value="HTH-TYPE TRANSCRIPTIONAL REGULATOR LEUO-RELATED"/>
    <property type="match status" value="1"/>
</dbReference>
<dbReference type="GO" id="GO:0003677">
    <property type="term" value="F:DNA binding"/>
    <property type="evidence" value="ECO:0007669"/>
    <property type="project" value="UniProtKB-KW"/>
</dbReference>
<comment type="similarity">
    <text evidence="1">Belongs to the LysR transcriptional regulatory family.</text>
</comment>
<organism evidence="6 7">
    <name type="scientific">Oceanibaculum indicum</name>
    <dbReference type="NCBI Taxonomy" id="526216"/>
    <lineage>
        <taxon>Bacteria</taxon>
        <taxon>Pseudomonadati</taxon>
        <taxon>Pseudomonadota</taxon>
        <taxon>Alphaproteobacteria</taxon>
        <taxon>Rhodospirillales</taxon>
        <taxon>Oceanibaculaceae</taxon>
        <taxon>Oceanibaculum</taxon>
    </lineage>
</organism>
<evidence type="ECO:0000256" key="4">
    <source>
        <dbReference type="ARBA" id="ARBA00023163"/>
    </source>
</evidence>
<dbReference type="PROSITE" id="PS50931">
    <property type="entry name" value="HTH_LYSR"/>
    <property type="match status" value="1"/>
</dbReference>
<dbReference type="AlphaFoldDB" id="A0A420WNL5"/>
<dbReference type="Proteomes" id="UP000277424">
    <property type="component" value="Unassembled WGS sequence"/>
</dbReference>
<dbReference type="InterPro" id="IPR036390">
    <property type="entry name" value="WH_DNA-bd_sf"/>
</dbReference>
<dbReference type="SUPFAM" id="SSF53850">
    <property type="entry name" value="Periplasmic binding protein-like II"/>
    <property type="match status" value="1"/>
</dbReference>
<keyword evidence="2" id="KW-0805">Transcription regulation</keyword>
<evidence type="ECO:0000256" key="2">
    <source>
        <dbReference type="ARBA" id="ARBA00023015"/>
    </source>
</evidence>
<dbReference type="InterPro" id="IPR050389">
    <property type="entry name" value="LysR-type_TF"/>
</dbReference>
<dbReference type="InterPro" id="IPR005119">
    <property type="entry name" value="LysR_subst-bd"/>
</dbReference>
<evidence type="ECO:0000256" key="1">
    <source>
        <dbReference type="ARBA" id="ARBA00009437"/>
    </source>
</evidence>
<dbReference type="SUPFAM" id="SSF46785">
    <property type="entry name" value="Winged helix' DNA-binding domain"/>
    <property type="match status" value="1"/>
</dbReference>
<keyword evidence="3 6" id="KW-0238">DNA-binding</keyword>
<evidence type="ECO:0000256" key="3">
    <source>
        <dbReference type="ARBA" id="ARBA00023125"/>
    </source>
</evidence>
<evidence type="ECO:0000313" key="6">
    <source>
        <dbReference type="EMBL" id="RKQ72570.1"/>
    </source>
</evidence>
<proteinExistence type="inferred from homology"/>
<reference evidence="6 7" key="1">
    <citation type="submission" date="2018-10" db="EMBL/GenBank/DDBJ databases">
        <title>Comparative analysis of microorganisms from saline springs in Andes Mountain Range, Colombia.</title>
        <authorList>
            <person name="Rubin E."/>
        </authorList>
    </citation>
    <scope>NUCLEOTIDE SEQUENCE [LARGE SCALE GENOMIC DNA]</scope>
    <source>
        <strain evidence="6 7">USBA 36</strain>
    </source>
</reference>
<dbReference type="Gene3D" id="3.40.190.10">
    <property type="entry name" value="Periplasmic binding protein-like II"/>
    <property type="match status" value="2"/>
</dbReference>
<dbReference type="EMBL" id="RBIG01000001">
    <property type="protein sequence ID" value="RKQ72570.1"/>
    <property type="molecule type" value="Genomic_DNA"/>
</dbReference>
<dbReference type="GO" id="GO:0003700">
    <property type="term" value="F:DNA-binding transcription factor activity"/>
    <property type="evidence" value="ECO:0007669"/>
    <property type="project" value="InterPro"/>
</dbReference>
<dbReference type="PRINTS" id="PR00039">
    <property type="entry name" value="HTHLYSR"/>
</dbReference>
<evidence type="ECO:0000259" key="5">
    <source>
        <dbReference type="PROSITE" id="PS50931"/>
    </source>
</evidence>
<dbReference type="RefSeq" id="WP_220660205.1">
    <property type="nucleotide sequence ID" value="NZ_RBIG01000001.1"/>
</dbReference>